<dbReference type="PANTHER" id="PTHR19446">
    <property type="entry name" value="REVERSE TRANSCRIPTASES"/>
    <property type="match status" value="1"/>
</dbReference>
<reference evidence="2" key="1">
    <citation type="submission" date="2022-03" db="EMBL/GenBank/DDBJ databases">
        <authorList>
            <person name="Lindestad O."/>
        </authorList>
    </citation>
    <scope>NUCLEOTIDE SEQUENCE</scope>
</reference>
<dbReference type="SUPFAM" id="SSF56672">
    <property type="entry name" value="DNA/RNA polymerases"/>
    <property type="match status" value="1"/>
</dbReference>
<dbReference type="InterPro" id="IPR043502">
    <property type="entry name" value="DNA/RNA_pol_sf"/>
</dbReference>
<feature type="domain" description="Reverse transcriptase" evidence="1">
    <location>
        <begin position="51"/>
        <end position="301"/>
    </location>
</feature>
<comment type="caution">
    <text evidence="2">The sequence shown here is derived from an EMBL/GenBank/DDBJ whole genome shotgun (WGS) entry which is preliminary data.</text>
</comment>
<keyword evidence="3" id="KW-1185">Reference proteome</keyword>
<dbReference type="PROSITE" id="PS50878">
    <property type="entry name" value="RT_POL"/>
    <property type="match status" value="1"/>
</dbReference>
<dbReference type="Proteomes" id="UP000838756">
    <property type="component" value="Unassembled WGS sequence"/>
</dbReference>
<name>A0A8S4R537_9NEOP</name>
<dbReference type="GO" id="GO:0071897">
    <property type="term" value="P:DNA biosynthetic process"/>
    <property type="evidence" value="ECO:0007669"/>
    <property type="project" value="UniProtKB-ARBA"/>
</dbReference>
<proteinExistence type="predicted"/>
<evidence type="ECO:0000259" key="1">
    <source>
        <dbReference type="PROSITE" id="PS50878"/>
    </source>
</evidence>
<protein>
    <submittedName>
        <fullName evidence="2">Jg27705 protein</fullName>
    </submittedName>
</protein>
<evidence type="ECO:0000313" key="2">
    <source>
        <dbReference type="EMBL" id="CAH2231394.1"/>
    </source>
</evidence>
<dbReference type="Pfam" id="PF00078">
    <property type="entry name" value="RVT_1"/>
    <property type="match status" value="1"/>
</dbReference>
<organism evidence="2 3">
    <name type="scientific">Pararge aegeria aegeria</name>
    <dbReference type="NCBI Taxonomy" id="348720"/>
    <lineage>
        <taxon>Eukaryota</taxon>
        <taxon>Metazoa</taxon>
        <taxon>Ecdysozoa</taxon>
        <taxon>Arthropoda</taxon>
        <taxon>Hexapoda</taxon>
        <taxon>Insecta</taxon>
        <taxon>Pterygota</taxon>
        <taxon>Neoptera</taxon>
        <taxon>Endopterygota</taxon>
        <taxon>Lepidoptera</taxon>
        <taxon>Glossata</taxon>
        <taxon>Ditrysia</taxon>
        <taxon>Papilionoidea</taxon>
        <taxon>Nymphalidae</taxon>
        <taxon>Satyrinae</taxon>
        <taxon>Satyrini</taxon>
        <taxon>Parargina</taxon>
        <taxon>Pararge</taxon>
    </lineage>
</organism>
<sequence length="304" mass="35337">MPLKLVTPKELIRTIRNLENKKAPGFDLITGEILKHLPMKTIVFLTMLFNAIMRVQYYPIIWKISHICMIPKPGKVPTEPSSYRPISLLPIISKVFEKILLNRMKPILIESHIMPDHQFGFREQHSTVEQGHRVAHKIRETLERKEYCSAVFLDIQQAFDRVWHEGLLYKLKTLLPNSLYMILKSYLSGRKYQVKFEDELSNIYNIKASVPQGSVLGPILYSIYTADLPSTSEVETATYADDTACLASDIYPDRASQKLQIHLDKIDQWLSKWRIKYSASKSKHITFTLHKDTMVYNGWQRVTE</sequence>
<accession>A0A8S4R537</accession>
<dbReference type="EMBL" id="CAKXAJ010024839">
    <property type="protein sequence ID" value="CAH2231394.1"/>
    <property type="molecule type" value="Genomic_DNA"/>
</dbReference>
<dbReference type="InterPro" id="IPR000477">
    <property type="entry name" value="RT_dom"/>
</dbReference>
<evidence type="ECO:0000313" key="3">
    <source>
        <dbReference type="Proteomes" id="UP000838756"/>
    </source>
</evidence>
<dbReference type="AlphaFoldDB" id="A0A8S4R537"/>
<dbReference type="OrthoDB" id="415068at2759"/>
<dbReference type="CDD" id="cd01650">
    <property type="entry name" value="RT_nLTR_like"/>
    <property type="match status" value="1"/>
</dbReference>
<gene>
    <name evidence="2" type="primary">jg27705</name>
    <name evidence="2" type="ORF">PAEG_LOCUS10042</name>
</gene>